<evidence type="ECO:0008006" key="4">
    <source>
        <dbReference type="Google" id="ProtNLM"/>
    </source>
</evidence>
<dbReference type="EMBL" id="FQYI01000003">
    <property type="protein sequence ID" value="SHI70749.1"/>
    <property type="molecule type" value="Genomic_DNA"/>
</dbReference>
<evidence type="ECO:0000313" key="2">
    <source>
        <dbReference type="EMBL" id="SHI70749.1"/>
    </source>
</evidence>
<name>A0A1M6DC38_9FLAO</name>
<dbReference type="AlphaFoldDB" id="A0A1M6DC38"/>
<gene>
    <name evidence="2" type="ORF">SAMN05443429_103191</name>
</gene>
<organism evidence="2 3">
    <name type="scientific">Cruoricaptor ignavus</name>
    <dbReference type="NCBI Taxonomy" id="1118202"/>
    <lineage>
        <taxon>Bacteria</taxon>
        <taxon>Pseudomonadati</taxon>
        <taxon>Bacteroidota</taxon>
        <taxon>Flavobacteriia</taxon>
        <taxon>Flavobacteriales</taxon>
        <taxon>Weeksellaceae</taxon>
        <taxon>Cruoricaptor</taxon>
    </lineage>
</organism>
<protein>
    <recommendedName>
        <fullName evidence="4">Lipoprotein</fullName>
    </recommendedName>
</protein>
<dbReference type="PROSITE" id="PS51257">
    <property type="entry name" value="PROKAR_LIPOPROTEIN"/>
    <property type="match status" value="1"/>
</dbReference>
<sequence>MIRKLIFTVASAFTLAACATQQAKVAKISFIEKKPDEIQTSQSLRTFLAKNKSPKVVVRVSQGISKLAESNEYEMVYSTIEKVLLANGFQVRDRKLFDQVFSNKDNATNYENLYKRSDTDLIIEVLDTNPTVKYTTNKYREEGSTEEKTGSYDITKYGSNIEYKVVILKTNEFAGAYKFNFTPCTDGCLYAALVPSKQELMGMQKAYKKGEPTVYAERTVVYDKAAYEDFIKVSTQKLIDAMRSN</sequence>
<accession>A0A1M6DC38</accession>
<evidence type="ECO:0000256" key="1">
    <source>
        <dbReference type="SAM" id="SignalP"/>
    </source>
</evidence>
<proteinExistence type="predicted"/>
<dbReference type="Proteomes" id="UP000184335">
    <property type="component" value="Unassembled WGS sequence"/>
</dbReference>
<dbReference type="STRING" id="1118202.SAMN05443429_103191"/>
<feature type="signal peptide" evidence="1">
    <location>
        <begin position="1"/>
        <end position="19"/>
    </location>
</feature>
<dbReference type="RefSeq" id="WP_073178940.1">
    <property type="nucleotide sequence ID" value="NZ_FQYI01000003.1"/>
</dbReference>
<dbReference type="OrthoDB" id="947352at2"/>
<reference evidence="2 3" key="1">
    <citation type="submission" date="2016-11" db="EMBL/GenBank/DDBJ databases">
        <authorList>
            <person name="Jaros S."/>
            <person name="Januszkiewicz K."/>
            <person name="Wedrychowicz H."/>
        </authorList>
    </citation>
    <scope>NUCLEOTIDE SEQUENCE [LARGE SCALE GENOMIC DNA]</scope>
    <source>
        <strain evidence="2 3">DSM 25479</strain>
    </source>
</reference>
<keyword evidence="1" id="KW-0732">Signal</keyword>
<evidence type="ECO:0000313" key="3">
    <source>
        <dbReference type="Proteomes" id="UP000184335"/>
    </source>
</evidence>
<keyword evidence="3" id="KW-1185">Reference proteome</keyword>
<feature type="chain" id="PRO_5012725765" description="Lipoprotein" evidence="1">
    <location>
        <begin position="20"/>
        <end position="245"/>
    </location>
</feature>